<gene>
    <name evidence="7" type="ORF">CVO96_01320</name>
</gene>
<dbReference type="RefSeq" id="WP_103309469.1">
    <property type="nucleotide sequence ID" value="NZ_PPPD01000001.1"/>
</dbReference>
<dbReference type="Proteomes" id="UP000236379">
    <property type="component" value="Unassembled WGS sequence"/>
</dbReference>
<dbReference type="InterPro" id="IPR036922">
    <property type="entry name" value="Rieske_2Fe-2S_sf"/>
</dbReference>
<evidence type="ECO:0000256" key="5">
    <source>
        <dbReference type="SAM" id="Phobius"/>
    </source>
</evidence>
<keyword evidence="5" id="KW-0472">Membrane</keyword>
<keyword evidence="4" id="KW-0411">Iron-sulfur</keyword>
<organism evidence="7 8">
    <name type="scientific">Deinococcus koreensis</name>
    <dbReference type="NCBI Taxonomy" id="2054903"/>
    <lineage>
        <taxon>Bacteria</taxon>
        <taxon>Thermotogati</taxon>
        <taxon>Deinococcota</taxon>
        <taxon>Deinococci</taxon>
        <taxon>Deinococcales</taxon>
        <taxon>Deinococcaceae</taxon>
        <taxon>Deinococcus</taxon>
    </lineage>
</organism>
<dbReference type="GO" id="GO:0051537">
    <property type="term" value="F:2 iron, 2 sulfur cluster binding"/>
    <property type="evidence" value="ECO:0007669"/>
    <property type="project" value="UniProtKB-KW"/>
</dbReference>
<keyword evidence="8" id="KW-1185">Reference proteome</keyword>
<feature type="domain" description="Rieske" evidence="6">
    <location>
        <begin position="109"/>
        <end position="189"/>
    </location>
</feature>
<evidence type="ECO:0000313" key="7">
    <source>
        <dbReference type="EMBL" id="PNY80175.1"/>
    </source>
</evidence>
<name>A0A2K3UUG2_9DEIO</name>
<dbReference type="OrthoDB" id="9767869at2"/>
<keyword evidence="3" id="KW-0408">Iron</keyword>
<evidence type="ECO:0000256" key="3">
    <source>
        <dbReference type="ARBA" id="ARBA00023004"/>
    </source>
</evidence>
<feature type="transmembrane region" description="Helical" evidence="5">
    <location>
        <begin position="21"/>
        <end position="41"/>
    </location>
</feature>
<accession>A0A2K3UUG2</accession>
<sequence length="200" mass="21692">MSEPGRRPVSGARRITRRALLERWWVLPVAGTLGTFAYLGWYGARVTFGKSQAGPPAFQPGTPQAVGDLGQLRSLWAEQTFSYAGRPCTLLRVPQPVEGGLSGPDGLHLVAYSRVCTHLGCSVNLVRDPEVLAFAFNYRPPADAQHPQLGCRCHYSVFDPLQAGEAVFGKANGPLPRVRLERRGTQIWATGIEAAPALDT</sequence>
<evidence type="ECO:0000256" key="1">
    <source>
        <dbReference type="ARBA" id="ARBA00022714"/>
    </source>
</evidence>
<dbReference type="EMBL" id="PPPD01000001">
    <property type="protein sequence ID" value="PNY80175.1"/>
    <property type="molecule type" value="Genomic_DNA"/>
</dbReference>
<keyword evidence="2" id="KW-0479">Metal-binding</keyword>
<dbReference type="InterPro" id="IPR017941">
    <property type="entry name" value="Rieske_2Fe-2S"/>
</dbReference>
<evidence type="ECO:0000256" key="2">
    <source>
        <dbReference type="ARBA" id="ARBA00022723"/>
    </source>
</evidence>
<dbReference type="SUPFAM" id="SSF50022">
    <property type="entry name" value="ISP domain"/>
    <property type="match status" value="1"/>
</dbReference>
<dbReference type="PROSITE" id="PS51296">
    <property type="entry name" value="RIESKE"/>
    <property type="match status" value="1"/>
</dbReference>
<reference evidence="7 8" key="1">
    <citation type="submission" date="2018-01" db="EMBL/GenBank/DDBJ databases">
        <title>Deinococcus koreensis sp. nov., a radiation-resistant bacterium isolated from river water.</title>
        <authorList>
            <person name="Choi A."/>
        </authorList>
    </citation>
    <scope>NUCLEOTIDE SEQUENCE [LARGE SCALE GENOMIC DNA]</scope>
    <source>
        <strain evidence="7 8">SJW1-2</strain>
    </source>
</reference>
<dbReference type="Gene3D" id="2.102.10.10">
    <property type="entry name" value="Rieske [2Fe-2S] iron-sulphur domain"/>
    <property type="match status" value="1"/>
</dbReference>
<proteinExistence type="predicted"/>
<evidence type="ECO:0000259" key="6">
    <source>
        <dbReference type="PROSITE" id="PS51296"/>
    </source>
</evidence>
<dbReference type="GO" id="GO:0046872">
    <property type="term" value="F:metal ion binding"/>
    <property type="evidence" value="ECO:0007669"/>
    <property type="project" value="UniProtKB-KW"/>
</dbReference>
<keyword evidence="5" id="KW-0812">Transmembrane</keyword>
<comment type="caution">
    <text evidence="7">The sequence shown here is derived from an EMBL/GenBank/DDBJ whole genome shotgun (WGS) entry which is preliminary data.</text>
</comment>
<evidence type="ECO:0000313" key="8">
    <source>
        <dbReference type="Proteomes" id="UP000236379"/>
    </source>
</evidence>
<dbReference type="AlphaFoldDB" id="A0A2K3UUG2"/>
<evidence type="ECO:0000256" key="4">
    <source>
        <dbReference type="ARBA" id="ARBA00023014"/>
    </source>
</evidence>
<keyword evidence="1" id="KW-0001">2Fe-2S</keyword>
<keyword evidence="5" id="KW-1133">Transmembrane helix</keyword>
<protein>
    <submittedName>
        <fullName evidence="7">Cytochrome complex iron-sulfur subunit</fullName>
    </submittedName>
</protein>